<dbReference type="FunCoup" id="A0A804KIW1">
    <property type="interactions" value="182"/>
</dbReference>
<dbReference type="OMA" id="LARWFMV"/>
<proteinExistence type="predicted"/>
<feature type="region of interest" description="Disordered" evidence="1">
    <location>
        <begin position="140"/>
        <end position="178"/>
    </location>
</feature>
<keyword evidence="4" id="KW-1185">Reference proteome</keyword>
<evidence type="ECO:0000313" key="4">
    <source>
        <dbReference type="Proteomes" id="UP000012960"/>
    </source>
</evidence>
<evidence type="ECO:0000313" key="2">
    <source>
        <dbReference type="EMBL" id="CAG1834986.1"/>
    </source>
</evidence>
<reference evidence="2" key="1">
    <citation type="submission" date="2021-03" db="EMBL/GenBank/DDBJ databases">
        <authorList>
            <consortium name="Genoscope - CEA"/>
            <person name="William W."/>
        </authorList>
    </citation>
    <scope>NUCLEOTIDE SEQUENCE</scope>
    <source>
        <strain evidence="2">Doubled-haploid Pahang</strain>
    </source>
</reference>
<feature type="compositionally biased region" description="Acidic residues" evidence="1">
    <location>
        <begin position="143"/>
        <end position="153"/>
    </location>
</feature>
<evidence type="ECO:0000256" key="1">
    <source>
        <dbReference type="SAM" id="MobiDB-lite"/>
    </source>
</evidence>
<evidence type="ECO:0000313" key="3">
    <source>
        <dbReference type="EnsemblPlants" id="Ma09_p12530.1"/>
    </source>
</evidence>
<dbReference type="EMBL" id="HG996474">
    <property type="protein sequence ID" value="CAG1834986.1"/>
    <property type="molecule type" value="Genomic_DNA"/>
</dbReference>
<dbReference type="OrthoDB" id="1919674at2759"/>
<feature type="region of interest" description="Disordered" evidence="1">
    <location>
        <begin position="27"/>
        <end position="57"/>
    </location>
</feature>
<sequence>MKGSLGGGRGVSTDLLVCFPSRAHLPLMPKTISGPSRHTESGRRPPTRHTGRGRASPLFKAKAKHLNSAELDEPASPKVTCAGQIKVRAKARPTPRRSGGGCDRNWLEMFGLKKDAMHFLGALRGLRFGARCFGSFRAPADCTSEEEDEDEEERKDNRQLQEAVEEESNGRCEVESMAPPPNALLLTRCRSAPATRWSPRGGGGGDGEESSAKVIRAEEEGVVLPNYAHGFPKVSSEIAKESWVEVRMNLPVRSRSWKR</sequence>
<dbReference type="EnsemblPlants" id="Ma09_t12530.1">
    <property type="protein sequence ID" value="Ma09_p12530.1"/>
    <property type="gene ID" value="Ma09_g12530"/>
</dbReference>
<dbReference type="PANTHER" id="PTHR33448">
    <property type="entry name" value="CHLOROPLAST PROTEIN HCF243-RELATED"/>
    <property type="match status" value="1"/>
</dbReference>
<dbReference type="Proteomes" id="UP000012960">
    <property type="component" value="Unplaced"/>
</dbReference>
<reference evidence="3" key="2">
    <citation type="submission" date="2021-05" db="UniProtKB">
        <authorList>
            <consortium name="EnsemblPlants"/>
        </authorList>
    </citation>
    <scope>IDENTIFICATION</scope>
    <source>
        <strain evidence="3">subsp. malaccensis</strain>
    </source>
</reference>
<dbReference type="AlphaFoldDB" id="A0A804KIW1"/>
<dbReference type="PANTHER" id="PTHR33448:SF3">
    <property type="entry name" value="OS09G0370000 PROTEIN"/>
    <property type="match status" value="1"/>
</dbReference>
<feature type="region of interest" description="Disordered" evidence="1">
    <location>
        <begin position="194"/>
        <end position="213"/>
    </location>
</feature>
<dbReference type="Gramene" id="Ma09_t12530.1">
    <property type="protein sequence ID" value="Ma09_p12530.1"/>
    <property type="gene ID" value="Ma09_g12530"/>
</dbReference>
<accession>A0A804KIW1</accession>
<name>A0A804KIW1_MUSAM</name>
<organism evidence="3 4">
    <name type="scientific">Musa acuminata subsp. malaccensis</name>
    <name type="common">Wild banana</name>
    <name type="synonym">Musa malaccensis</name>
    <dbReference type="NCBI Taxonomy" id="214687"/>
    <lineage>
        <taxon>Eukaryota</taxon>
        <taxon>Viridiplantae</taxon>
        <taxon>Streptophyta</taxon>
        <taxon>Embryophyta</taxon>
        <taxon>Tracheophyta</taxon>
        <taxon>Spermatophyta</taxon>
        <taxon>Magnoliopsida</taxon>
        <taxon>Liliopsida</taxon>
        <taxon>Zingiberales</taxon>
        <taxon>Musaceae</taxon>
        <taxon>Musa</taxon>
    </lineage>
</organism>
<gene>
    <name evidence="2" type="ORF">GSMUA_230910.1</name>
</gene>
<protein>
    <submittedName>
        <fullName evidence="2">(wild Malaysian banana) hypothetical protein</fullName>
    </submittedName>
</protein>